<evidence type="ECO:0000256" key="2">
    <source>
        <dbReference type="ARBA" id="ARBA00023054"/>
    </source>
</evidence>
<gene>
    <name evidence="5" type="ORF">ONB1V03_LOCUS12064</name>
</gene>
<evidence type="ECO:0000256" key="1">
    <source>
        <dbReference type="ARBA" id="ARBA00010126"/>
    </source>
</evidence>
<feature type="region of interest" description="Disordered" evidence="3">
    <location>
        <begin position="111"/>
        <end position="139"/>
    </location>
</feature>
<feature type="compositionally biased region" description="Polar residues" evidence="3">
    <location>
        <begin position="189"/>
        <end position="199"/>
    </location>
</feature>
<feature type="compositionally biased region" description="Polar residues" evidence="3">
    <location>
        <begin position="289"/>
        <end position="300"/>
    </location>
</feature>
<evidence type="ECO:0000313" key="6">
    <source>
        <dbReference type="Proteomes" id="UP000728032"/>
    </source>
</evidence>
<dbReference type="EMBL" id="CAJPVJ010009466">
    <property type="protein sequence ID" value="CAG2172608.1"/>
    <property type="molecule type" value="Genomic_DNA"/>
</dbReference>
<sequence>MADKKYGLIRLSKANKPVTTLKKNIFDSDSDDEDAPQASTKKPVNTSSGLKRQTQLDISRALTEDPNVFEYDSIYEDMKSKSESITETDPQNAEKPKAKYINNLLKFSENRKKETERRTERKIQKEREREGNEFEDKEQFVTNAYKEKLQELRAQELRDQKEQQIEELLDVKKQQDLSGFYRHLLNRDMTGQSNPSVAETPQELPKEVPKEISKPKTSRQFRRRRSSSEESEESPHNVETTAVKNENKSENKSQTEVKAEASDGEDDDESIDSNPDADAESEVKPTKPTVGSNDENNSAVTEKTETTEPKVDKRELLLQKFTKRTVGEVFSSAQMRYFERKNKYVI</sequence>
<feature type="compositionally biased region" description="Polar residues" evidence="3">
    <location>
        <begin position="37"/>
        <end position="57"/>
    </location>
</feature>
<dbReference type="EMBL" id="OC924291">
    <property type="protein sequence ID" value="CAD7655421.1"/>
    <property type="molecule type" value="Genomic_DNA"/>
</dbReference>
<protein>
    <recommendedName>
        <fullName evidence="4">Nuclear speckle splicing regulatory protein 1 N-terminal domain-containing protein</fullName>
    </recommendedName>
</protein>
<feature type="compositionally biased region" description="Basic and acidic residues" evidence="3">
    <location>
        <begin position="245"/>
        <end position="261"/>
    </location>
</feature>
<feature type="compositionally biased region" description="Basic and acidic residues" evidence="3">
    <location>
        <begin position="302"/>
        <end position="311"/>
    </location>
</feature>
<evidence type="ECO:0000256" key="3">
    <source>
        <dbReference type="SAM" id="MobiDB-lite"/>
    </source>
</evidence>
<reference evidence="5" key="1">
    <citation type="submission" date="2020-11" db="EMBL/GenBank/DDBJ databases">
        <authorList>
            <person name="Tran Van P."/>
        </authorList>
    </citation>
    <scope>NUCLEOTIDE SEQUENCE</scope>
</reference>
<name>A0A7R9M8T3_9ACAR</name>
<evidence type="ECO:0000259" key="4">
    <source>
        <dbReference type="Pfam" id="PF09745"/>
    </source>
</evidence>
<feature type="domain" description="Nuclear speckle splicing regulatory protein 1 N-terminal" evidence="4">
    <location>
        <begin position="56"/>
        <end position="174"/>
    </location>
</feature>
<evidence type="ECO:0000313" key="5">
    <source>
        <dbReference type="EMBL" id="CAD7655421.1"/>
    </source>
</evidence>
<keyword evidence="6" id="KW-1185">Reference proteome</keyword>
<accession>A0A7R9M8T3</accession>
<feature type="compositionally biased region" description="Acidic residues" evidence="3">
    <location>
        <begin position="262"/>
        <end position="280"/>
    </location>
</feature>
<feature type="compositionally biased region" description="Basic and acidic residues" evidence="3">
    <location>
        <begin position="204"/>
        <end position="214"/>
    </location>
</feature>
<dbReference type="Pfam" id="PF09745">
    <property type="entry name" value="NSRP1_N"/>
    <property type="match status" value="1"/>
</dbReference>
<organism evidence="5">
    <name type="scientific">Oppiella nova</name>
    <dbReference type="NCBI Taxonomy" id="334625"/>
    <lineage>
        <taxon>Eukaryota</taxon>
        <taxon>Metazoa</taxon>
        <taxon>Ecdysozoa</taxon>
        <taxon>Arthropoda</taxon>
        <taxon>Chelicerata</taxon>
        <taxon>Arachnida</taxon>
        <taxon>Acari</taxon>
        <taxon>Acariformes</taxon>
        <taxon>Sarcoptiformes</taxon>
        <taxon>Oribatida</taxon>
        <taxon>Brachypylina</taxon>
        <taxon>Oppioidea</taxon>
        <taxon>Oppiidae</taxon>
        <taxon>Oppiella</taxon>
    </lineage>
</organism>
<feature type="compositionally biased region" description="Basic residues" evidence="3">
    <location>
        <begin position="216"/>
        <end position="225"/>
    </location>
</feature>
<feature type="region of interest" description="Disordered" evidence="3">
    <location>
        <begin position="24"/>
        <end position="63"/>
    </location>
</feature>
<dbReference type="GO" id="GO:0000381">
    <property type="term" value="P:regulation of alternative mRNA splicing, via spliceosome"/>
    <property type="evidence" value="ECO:0007669"/>
    <property type="project" value="InterPro"/>
</dbReference>
<comment type="similarity">
    <text evidence="1">Belongs to the NSRP1 family.</text>
</comment>
<dbReference type="PANTHER" id="PTHR31938:SF4">
    <property type="entry name" value="NUCLEAR SPECKLE SPLICING REGULATORY PROTEIN 1"/>
    <property type="match status" value="1"/>
</dbReference>
<dbReference type="Proteomes" id="UP000728032">
    <property type="component" value="Unassembled WGS sequence"/>
</dbReference>
<dbReference type="OrthoDB" id="446635at2759"/>
<keyword evidence="2" id="KW-0175">Coiled coil</keyword>
<feature type="region of interest" description="Disordered" evidence="3">
    <location>
        <begin position="79"/>
        <end position="98"/>
    </location>
</feature>
<dbReference type="PANTHER" id="PTHR31938">
    <property type="entry name" value="NUCLEAR SPECKLE SPLICING REGULATORY PROTEIN 1"/>
    <property type="match status" value="1"/>
</dbReference>
<dbReference type="AlphaFoldDB" id="A0A7R9M8T3"/>
<feature type="region of interest" description="Disordered" evidence="3">
    <location>
        <begin position="183"/>
        <end position="311"/>
    </location>
</feature>
<proteinExistence type="inferred from homology"/>
<dbReference type="InterPro" id="IPR018612">
    <property type="entry name" value="NSRP1_N"/>
</dbReference>
<dbReference type="InterPro" id="IPR042816">
    <property type="entry name" value="Nsrp1"/>
</dbReference>